<keyword evidence="3" id="KW-0378">Hydrolase</keyword>
<dbReference type="PANTHER" id="PTHR30457:SF18">
    <property type="entry name" value="5'-NUCLEOTIDASE SURE-LIKE"/>
    <property type="match status" value="1"/>
</dbReference>
<dbReference type="PANTHER" id="PTHR30457">
    <property type="entry name" value="5'-NUCLEOTIDASE SURE"/>
    <property type="match status" value="1"/>
</dbReference>
<dbReference type="Gene3D" id="3.40.1210.10">
    <property type="entry name" value="Survival protein SurE-like phosphatase/nucleotidase"/>
    <property type="match status" value="1"/>
</dbReference>
<name>A0AAD5JD00_ACENE</name>
<feature type="domain" description="Survival protein SurE-like phosphatase/nucleotidase" evidence="4">
    <location>
        <begin position="19"/>
        <end position="113"/>
    </location>
</feature>
<keyword evidence="6" id="KW-1185">Reference proteome</keyword>
<dbReference type="InterPro" id="IPR036523">
    <property type="entry name" value="SurE-like_sf"/>
</dbReference>
<evidence type="ECO:0000313" key="5">
    <source>
        <dbReference type="EMBL" id="KAI9194898.1"/>
    </source>
</evidence>
<dbReference type="Proteomes" id="UP001064489">
    <property type="component" value="Chromosome 1"/>
</dbReference>
<gene>
    <name evidence="5" type="ORF">LWI28_009984</name>
</gene>
<comment type="similarity">
    <text evidence="1">Belongs to the SurE nucleotidase family.</text>
</comment>
<dbReference type="EMBL" id="JAJSOW010000003">
    <property type="protein sequence ID" value="KAI9194898.1"/>
    <property type="molecule type" value="Genomic_DNA"/>
</dbReference>
<dbReference type="GO" id="GO:0008252">
    <property type="term" value="F:nucleotidase activity"/>
    <property type="evidence" value="ECO:0007669"/>
    <property type="project" value="InterPro"/>
</dbReference>
<sequence length="116" mass="12099">MEEGNKNDIVISGGQRPTIMVTNDDGIDAPGLRALVHVLVSTHHFNILVCAPDQDMSAVSHSVTWVHPLSVKQVDIDGATAFAVSVLATGTPADCASLGTSKALFPSVPDLVVLLI</sequence>
<dbReference type="GO" id="GO:0046872">
    <property type="term" value="F:metal ion binding"/>
    <property type="evidence" value="ECO:0007669"/>
    <property type="project" value="UniProtKB-KW"/>
</dbReference>
<reference evidence="5" key="2">
    <citation type="submission" date="2023-02" db="EMBL/GenBank/DDBJ databases">
        <authorList>
            <person name="Swenson N.G."/>
            <person name="Wegrzyn J.L."/>
            <person name="Mcevoy S.L."/>
        </authorList>
    </citation>
    <scope>NUCLEOTIDE SEQUENCE</scope>
    <source>
        <strain evidence="5">91603</strain>
        <tissue evidence="5">Leaf</tissue>
    </source>
</reference>
<evidence type="ECO:0000256" key="3">
    <source>
        <dbReference type="ARBA" id="ARBA00022801"/>
    </source>
</evidence>
<dbReference type="SUPFAM" id="SSF64167">
    <property type="entry name" value="SurE-like"/>
    <property type="match status" value="1"/>
</dbReference>
<reference evidence="5" key="1">
    <citation type="journal article" date="2022" name="Plant J.">
        <title>Strategies of tolerance reflected in two North American maple genomes.</title>
        <authorList>
            <person name="McEvoy S.L."/>
            <person name="Sezen U.U."/>
            <person name="Trouern-Trend A."/>
            <person name="McMahon S.M."/>
            <person name="Schaberg P.G."/>
            <person name="Yang J."/>
            <person name="Wegrzyn J.L."/>
            <person name="Swenson N.G."/>
        </authorList>
    </citation>
    <scope>NUCLEOTIDE SEQUENCE</scope>
    <source>
        <strain evidence="5">91603</strain>
    </source>
</reference>
<proteinExistence type="inferred from homology"/>
<protein>
    <recommendedName>
        <fullName evidence="4">Survival protein SurE-like phosphatase/nucleotidase domain-containing protein</fullName>
    </recommendedName>
</protein>
<evidence type="ECO:0000256" key="1">
    <source>
        <dbReference type="ARBA" id="ARBA00011062"/>
    </source>
</evidence>
<dbReference type="GO" id="GO:0005829">
    <property type="term" value="C:cytosol"/>
    <property type="evidence" value="ECO:0007669"/>
    <property type="project" value="TreeGrafter"/>
</dbReference>
<keyword evidence="2" id="KW-0479">Metal-binding</keyword>
<dbReference type="InterPro" id="IPR030048">
    <property type="entry name" value="SurE"/>
</dbReference>
<dbReference type="AlphaFoldDB" id="A0AAD5JD00"/>
<accession>A0AAD5JD00</accession>
<evidence type="ECO:0000313" key="6">
    <source>
        <dbReference type="Proteomes" id="UP001064489"/>
    </source>
</evidence>
<evidence type="ECO:0000259" key="4">
    <source>
        <dbReference type="Pfam" id="PF01975"/>
    </source>
</evidence>
<comment type="caution">
    <text evidence="5">The sequence shown here is derived from an EMBL/GenBank/DDBJ whole genome shotgun (WGS) entry which is preliminary data.</text>
</comment>
<evidence type="ECO:0000256" key="2">
    <source>
        <dbReference type="ARBA" id="ARBA00022723"/>
    </source>
</evidence>
<dbReference type="InterPro" id="IPR002828">
    <property type="entry name" value="SurE-like_Pase/nucleotidase"/>
</dbReference>
<dbReference type="Pfam" id="PF01975">
    <property type="entry name" value="SurE"/>
    <property type="match status" value="1"/>
</dbReference>
<organism evidence="5 6">
    <name type="scientific">Acer negundo</name>
    <name type="common">Box elder</name>
    <dbReference type="NCBI Taxonomy" id="4023"/>
    <lineage>
        <taxon>Eukaryota</taxon>
        <taxon>Viridiplantae</taxon>
        <taxon>Streptophyta</taxon>
        <taxon>Embryophyta</taxon>
        <taxon>Tracheophyta</taxon>
        <taxon>Spermatophyta</taxon>
        <taxon>Magnoliopsida</taxon>
        <taxon>eudicotyledons</taxon>
        <taxon>Gunneridae</taxon>
        <taxon>Pentapetalae</taxon>
        <taxon>rosids</taxon>
        <taxon>malvids</taxon>
        <taxon>Sapindales</taxon>
        <taxon>Sapindaceae</taxon>
        <taxon>Hippocastanoideae</taxon>
        <taxon>Acereae</taxon>
        <taxon>Acer</taxon>
    </lineage>
</organism>